<feature type="domain" description="Protein kinase" evidence="9">
    <location>
        <begin position="1"/>
        <end position="101"/>
    </location>
</feature>
<dbReference type="Pfam" id="PF13499">
    <property type="entry name" value="EF-hand_7"/>
    <property type="match status" value="1"/>
</dbReference>
<evidence type="ECO:0000256" key="3">
    <source>
        <dbReference type="ARBA" id="ARBA00022679"/>
    </source>
</evidence>
<dbReference type="Proteomes" id="UP000187209">
    <property type="component" value="Unassembled WGS sequence"/>
</dbReference>
<evidence type="ECO:0000313" key="11">
    <source>
        <dbReference type="EMBL" id="OMJ89018.1"/>
    </source>
</evidence>
<dbReference type="PANTHER" id="PTHR24349">
    <property type="entry name" value="SERINE/THREONINE-PROTEIN KINASE"/>
    <property type="match status" value="1"/>
</dbReference>
<dbReference type="InterPro" id="IPR050205">
    <property type="entry name" value="CDPK_Ser/Thr_kinases"/>
</dbReference>
<dbReference type="Pfam" id="PF00069">
    <property type="entry name" value="Pkinase"/>
    <property type="match status" value="1"/>
</dbReference>
<evidence type="ECO:0000256" key="6">
    <source>
        <dbReference type="ARBA" id="ARBA00022837"/>
    </source>
</evidence>
<evidence type="ECO:0008006" key="13">
    <source>
        <dbReference type="Google" id="ProtNLM"/>
    </source>
</evidence>
<comment type="caution">
    <text evidence="11">The sequence shown here is derived from an EMBL/GenBank/DDBJ whole genome shotgun (WGS) entry which is preliminary data.</text>
</comment>
<dbReference type="InterPro" id="IPR011009">
    <property type="entry name" value="Kinase-like_dom_sf"/>
</dbReference>
<evidence type="ECO:0000313" key="12">
    <source>
        <dbReference type="Proteomes" id="UP000187209"/>
    </source>
</evidence>
<dbReference type="InterPro" id="IPR002048">
    <property type="entry name" value="EF_hand_dom"/>
</dbReference>
<evidence type="ECO:0000259" key="10">
    <source>
        <dbReference type="PROSITE" id="PS50222"/>
    </source>
</evidence>
<keyword evidence="12" id="KW-1185">Reference proteome</keyword>
<evidence type="ECO:0000256" key="2">
    <source>
        <dbReference type="ARBA" id="ARBA00022527"/>
    </source>
</evidence>
<dbReference type="SMART" id="SM00220">
    <property type="entry name" value="S_TKc"/>
    <property type="match status" value="1"/>
</dbReference>
<evidence type="ECO:0000259" key="9">
    <source>
        <dbReference type="PROSITE" id="PS50011"/>
    </source>
</evidence>
<evidence type="ECO:0000256" key="5">
    <source>
        <dbReference type="ARBA" id="ARBA00022777"/>
    </source>
</evidence>
<organism evidence="11 12">
    <name type="scientific">Stentor coeruleus</name>
    <dbReference type="NCBI Taxonomy" id="5963"/>
    <lineage>
        <taxon>Eukaryota</taxon>
        <taxon>Sar</taxon>
        <taxon>Alveolata</taxon>
        <taxon>Ciliophora</taxon>
        <taxon>Postciliodesmatophora</taxon>
        <taxon>Heterotrichea</taxon>
        <taxon>Heterotrichida</taxon>
        <taxon>Stentoridae</taxon>
        <taxon>Stentor</taxon>
    </lineage>
</organism>
<keyword evidence="6" id="KW-0106">Calcium</keyword>
<feature type="domain" description="EF-hand" evidence="10">
    <location>
        <begin position="144"/>
        <end position="179"/>
    </location>
</feature>
<evidence type="ECO:0000256" key="7">
    <source>
        <dbReference type="ARBA" id="ARBA00022840"/>
    </source>
</evidence>
<dbReference type="InterPro" id="IPR018247">
    <property type="entry name" value="EF_Hand_1_Ca_BS"/>
</dbReference>
<dbReference type="PROSITE" id="PS50222">
    <property type="entry name" value="EF_HAND_2"/>
    <property type="match status" value="2"/>
</dbReference>
<dbReference type="SMART" id="SM00054">
    <property type="entry name" value="EFh"/>
    <property type="match status" value="3"/>
</dbReference>
<dbReference type="InterPro" id="IPR000719">
    <property type="entry name" value="Prot_kinase_dom"/>
</dbReference>
<keyword evidence="3" id="KW-0808">Transferase</keyword>
<name>A0A1R2CJ35_9CILI</name>
<comment type="cofactor">
    <cofactor evidence="1">
        <name>Mg(2+)</name>
        <dbReference type="ChEBI" id="CHEBI:18420"/>
    </cofactor>
</comment>
<dbReference type="GO" id="GO:0005509">
    <property type="term" value="F:calcium ion binding"/>
    <property type="evidence" value="ECO:0007669"/>
    <property type="project" value="InterPro"/>
</dbReference>
<dbReference type="AlphaFoldDB" id="A0A1R2CJ35"/>
<evidence type="ECO:0000256" key="1">
    <source>
        <dbReference type="ARBA" id="ARBA00001946"/>
    </source>
</evidence>
<proteinExistence type="inferred from homology"/>
<evidence type="ECO:0000256" key="8">
    <source>
        <dbReference type="ARBA" id="ARBA00024334"/>
    </source>
</evidence>
<dbReference type="PROSITE" id="PS00018">
    <property type="entry name" value="EF_HAND_1"/>
    <property type="match status" value="1"/>
</dbReference>
<keyword evidence="5" id="KW-0418">Kinase</keyword>
<evidence type="ECO:0000256" key="4">
    <source>
        <dbReference type="ARBA" id="ARBA00022741"/>
    </source>
</evidence>
<keyword evidence="4" id="KW-0547">Nucleotide-binding</keyword>
<dbReference type="OrthoDB" id="289693at2759"/>
<accession>A0A1R2CJ35</accession>
<reference evidence="11 12" key="1">
    <citation type="submission" date="2016-11" db="EMBL/GenBank/DDBJ databases">
        <title>The macronuclear genome of Stentor coeruleus: a giant cell with tiny introns.</title>
        <authorList>
            <person name="Slabodnick M."/>
            <person name="Ruby J.G."/>
            <person name="Reiff S.B."/>
            <person name="Swart E.C."/>
            <person name="Gosai S."/>
            <person name="Prabakaran S."/>
            <person name="Witkowska E."/>
            <person name="Larue G.E."/>
            <person name="Fisher S."/>
            <person name="Freeman R.M."/>
            <person name="Gunawardena J."/>
            <person name="Chu W."/>
            <person name="Stover N.A."/>
            <person name="Gregory B.D."/>
            <person name="Nowacki M."/>
            <person name="Derisi J."/>
            <person name="Roy S.W."/>
            <person name="Marshall W.F."/>
            <person name="Sood P."/>
        </authorList>
    </citation>
    <scope>NUCLEOTIDE SEQUENCE [LARGE SCALE GENOMIC DNA]</scope>
    <source>
        <strain evidence="11">WM001</strain>
    </source>
</reference>
<dbReference type="CDD" id="cd00051">
    <property type="entry name" value="EFh"/>
    <property type="match status" value="2"/>
</dbReference>
<dbReference type="SUPFAM" id="SSF56112">
    <property type="entry name" value="Protein kinase-like (PK-like)"/>
    <property type="match status" value="1"/>
</dbReference>
<dbReference type="EMBL" id="MPUH01000136">
    <property type="protein sequence ID" value="OMJ89018.1"/>
    <property type="molecule type" value="Genomic_DNA"/>
</dbReference>
<dbReference type="Gene3D" id="1.10.510.10">
    <property type="entry name" value="Transferase(Phosphotransferase) domain 1"/>
    <property type="match status" value="1"/>
</dbReference>
<dbReference type="FunFam" id="1.10.238.10:FF:000001">
    <property type="entry name" value="Calmodulin 1"/>
    <property type="match status" value="1"/>
</dbReference>
<dbReference type="Gene3D" id="1.10.238.10">
    <property type="entry name" value="EF-hand"/>
    <property type="match status" value="2"/>
</dbReference>
<feature type="domain" description="EF-hand" evidence="10">
    <location>
        <begin position="216"/>
        <end position="251"/>
    </location>
</feature>
<keyword evidence="2" id="KW-0723">Serine/threonine-protein kinase</keyword>
<protein>
    <recommendedName>
        <fullName evidence="13">Protein kinase domain-containing protein</fullName>
    </recommendedName>
</protein>
<dbReference type="SUPFAM" id="SSF47473">
    <property type="entry name" value="EF-hand"/>
    <property type="match status" value="1"/>
</dbReference>
<dbReference type="PROSITE" id="PS50011">
    <property type="entry name" value="PROTEIN_KINASE_DOM"/>
    <property type="match status" value="1"/>
</dbReference>
<keyword evidence="7" id="KW-0067">ATP-binding</keyword>
<gene>
    <name evidence="11" type="ORF">SteCoe_8938</name>
</gene>
<dbReference type="InterPro" id="IPR011992">
    <property type="entry name" value="EF-hand-dom_pair"/>
</dbReference>
<comment type="similarity">
    <text evidence="8">Belongs to the protein kinase superfamily. Ser/Thr protein kinase family. CDPK subfamily.</text>
</comment>
<dbReference type="GO" id="GO:0004674">
    <property type="term" value="F:protein serine/threonine kinase activity"/>
    <property type="evidence" value="ECO:0007669"/>
    <property type="project" value="UniProtKB-KW"/>
</dbReference>
<dbReference type="GO" id="GO:0005524">
    <property type="term" value="F:ATP binding"/>
    <property type="evidence" value="ECO:0007669"/>
    <property type="project" value="UniProtKB-KW"/>
</dbReference>
<sequence>MKSLAGSPDYLAPEVLKGSYNQSCDVWSLGVLLYYMLSSKLPFEGYSLHGIVSKSVKGAFKFTDPEWELITKEAKDLISKMLVVHPGNRITIDKALNHKWFQIHSENQKSNIPLHILSSLKQSKAHSKLWQEALKVIVRNLKSSQIQELKNAFALIDKEKTGFITVKSLEEAMSLSGFNIAREEIEVIMKNVSYIHEGKINYTEFLLATLDKKKLFNEEIMWEAFCFFDRDRDGFINFEDFEISFKKCGSKFKEEELKEIIAEFEVNESDQMDFEMFKKKIITMNYSRTGEEFDMKTGENIIKTIANNFETMAERNKSKPQIVNN</sequence>